<evidence type="ECO:0000256" key="1">
    <source>
        <dbReference type="ARBA" id="ARBA00010665"/>
    </source>
</evidence>
<dbReference type="GO" id="GO:0008009">
    <property type="term" value="F:chemokine activity"/>
    <property type="evidence" value="ECO:0007669"/>
    <property type="project" value="InterPro"/>
</dbReference>
<keyword evidence="2" id="KW-0202">Cytokine</keyword>
<organism evidence="4">
    <name type="scientific">Iconisemion striatum</name>
    <dbReference type="NCBI Taxonomy" id="60296"/>
    <lineage>
        <taxon>Eukaryota</taxon>
        <taxon>Metazoa</taxon>
        <taxon>Chordata</taxon>
        <taxon>Craniata</taxon>
        <taxon>Vertebrata</taxon>
        <taxon>Euteleostomi</taxon>
        <taxon>Actinopterygii</taxon>
        <taxon>Neopterygii</taxon>
        <taxon>Teleostei</taxon>
        <taxon>Neoteleostei</taxon>
        <taxon>Acanthomorphata</taxon>
        <taxon>Ovalentaria</taxon>
        <taxon>Atherinomorphae</taxon>
        <taxon>Cyprinodontiformes</taxon>
        <taxon>Nothobranchiidae</taxon>
        <taxon>Iconisemion</taxon>
    </lineage>
</organism>
<dbReference type="InterPro" id="IPR001811">
    <property type="entry name" value="Chemokine_IL8-like_dom"/>
</dbReference>
<dbReference type="SUPFAM" id="SSF54117">
    <property type="entry name" value="Interleukin 8-like chemokines"/>
    <property type="match status" value="1"/>
</dbReference>
<name>A0A1A7X423_9TELE</name>
<dbReference type="InterPro" id="IPR033899">
    <property type="entry name" value="CXC_Chemokine_domain"/>
</dbReference>
<feature type="domain" description="Chemokine interleukin-8-like" evidence="3">
    <location>
        <begin position="4"/>
        <end position="64"/>
    </location>
</feature>
<reference evidence="4" key="2">
    <citation type="submission" date="2016-06" db="EMBL/GenBank/DDBJ databases">
        <title>The genome of a short-lived fish provides insights into sex chromosome evolution and the genetic control of aging.</title>
        <authorList>
            <person name="Reichwald K."/>
            <person name="Felder M."/>
            <person name="Petzold A."/>
            <person name="Koch P."/>
            <person name="Groth M."/>
            <person name="Platzer M."/>
        </authorList>
    </citation>
    <scope>NUCLEOTIDE SEQUENCE</scope>
    <source>
        <tissue evidence="4">Brain</tissue>
    </source>
</reference>
<sequence length="87" mass="9492">SAAIKNCRCVTTIKSVDPKNIVDVQVLKPRSYCSKLEVIVTLKSKSSKCLDPESKFTKAVLQSMQKTRAKNTTISKTTTTPVVTTSS</sequence>
<proteinExistence type="inferred from homology"/>
<dbReference type="GO" id="GO:0005615">
    <property type="term" value="C:extracellular space"/>
    <property type="evidence" value="ECO:0007669"/>
    <property type="project" value="UniProtKB-KW"/>
</dbReference>
<protein>
    <recommendedName>
        <fullName evidence="3">Chemokine interleukin-8-like domain-containing protein</fullName>
    </recommendedName>
</protein>
<comment type="similarity">
    <text evidence="1">Belongs to the intercrine alpha (chemokine CxC) family.</text>
</comment>
<feature type="non-terminal residue" evidence="4">
    <location>
        <position position="1"/>
    </location>
</feature>
<dbReference type="AlphaFoldDB" id="A0A1A7X423"/>
<accession>A0A1A7X423</accession>
<gene>
    <name evidence="4" type="primary">Nfu_g_1_009519</name>
</gene>
<dbReference type="InterPro" id="IPR001089">
    <property type="entry name" value="Chemokine_CXC"/>
</dbReference>
<dbReference type="Gene3D" id="2.40.50.40">
    <property type="match status" value="1"/>
</dbReference>
<dbReference type="InterPro" id="IPR036048">
    <property type="entry name" value="Interleukin_8-like_sf"/>
</dbReference>
<dbReference type="GO" id="GO:0006955">
    <property type="term" value="P:immune response"/>
    <property type="evidence" value="ECO:0007669"/>
    <property type="project" value="InterPro"/>
</dbReference>
<evidence type="ECO:0000259" key="3">
    <source>
        <dbReference type="SMART" id="SM00199"/>
    </source>
</evidence>
<dbReference type="PRINTS" id="PR00437">
    <property type="entry name" value="SMALLCYTKCXC"/>
</dbReference>
<dbReference type="Pfam" id="PF00048">
    <property type="entry name" value="IL8"/>
    <property type="match status" value="1"/>
</dbReference>
<dbReference type="EMBL" id="HADW01011144">
    <property type="protein sequence ID" value="SBP12544.1"/>
    <property type="molecule type" value="Transcribed_RNA"/>
</dbReference>
<evidence type="ECO:0000256" key="2">
    <source>
        <dbReference type="ARBA" id="ARBA00022514"/>
    </source>
</evidence>
<dbReference type="GO" id="GO:0006952">
    <property type="term" value="P:defense response"/>
    <property type="evidence" value="ECO:0007669"/>
    <property type="project" value="InterPro"/>
</dbReference>
<dbReference type="CDD" id="cd00273">
    <property type="entry name" value="Chemokine_CXC"/>
    <property type="match status" value="1"/>
</dbReference>
<reference evidence="4" key="1">
    <citation type="submission" date="2016-05" db="EMBL/GenBank/DDBJ databases">
        <authorList>
            <person name="Lavstsen T."/>
            <person name="Jespersen J.S."/>
        </authorList>
    </citation>
    <scope>NUCLEOTIDE SEQUENCE</scope>
    <source>
        <tissue evidence="4">Brain</tissue>
    </source>
</reference>
<evidence type="ECO:0000313" key="4">
    <source>
        <dbReference type="EMBL" id="SBP12544.1"/>
    </source>
</evidence>
<dbReference type="SMART" id="SM00199">
    <property type="entry name" value="SCY"/>
    <property type="match status" value="1"/>
</dbReference>